<sequence length="227" mass="26445">MQLQASVAASNSAWNGFYKWTTTYYLWTTLLPGTIGHYTMLHYGLVMGDGRIDTIEFFFHILFGLYIYPCLELGQSVASATLLGMLLWIHASIFNRTKKTFLTRVPDVHRTSFTFPKKKKFHMSTEEENISQEEFQMSIEEKIHDLENVPDPVGSRDTCTNQGWAELKPFLKQTKPNLNEKCNAFQLKRRKKHTLRIRPLYSLDKMAWCCTNRRNTMIRNGNDTFLA</sequence>
<feature type="transmembrane region" description="Helical" evidence="1">
    <location>
        <begin position="52"/>
        <end position="69"/>
    </location>
</feature>
<evidence type="ECO:0000313" key="3">
    <source>
        <dbReference type="Proteomes" id="UP001054945"/>
    </source>
</evidence>
<keyword evidence="3" id="KW-1185">Reference proteome</keyword>
<accession>A0AAV4UW71</accession>
<keyword evidence="1" id="KW-0812">Transmembrane</keyword>
<dbReference type="AlphaFoldDB" id="A0AAV4UW71"/>
<dbReference type="Proteomes" id="UP001054945">
    <property type="component" value="Unassembled WGS sequence"/>
</dbReference>
<evidence type="ECO:0000313" key="2">
    <source>
        <dbReference type="EMBL" id="GIY62082.1"/>
    </source>
</evidence>
<keyword evidence="1" id="KW-1133">Transmembrane helix</keyword>
<gene>
    <name evidence="2" type="ORF">CEXT_193151</name>
</gene>
<protein>
    <recommendedName>
        <fullName evidence="4">Derlin</fullName>
    </recommendedName>
</protein>
<comment type="caution">
    <text evidence="2">The sequence shown here is derived from an EMBL/GenBank/DDBJ whole genome shotgun (WGS) entry which is preliminary data.</text>
</comment>
<name>A0AAV4UW71_CAEEX</name>
<evidence type="ECO:0008006" key="4">
    <source>
        <dbReference type="Google" id="ProtNLM"/>
    </source>
</evidence>
<organism evidence="2 3">
    <name type="scientific">Caerostris extrusa</name>
    <name type="common">Bark spider</name>
    <name type="synonym">Caerostris bankana</name>
    <dbReference type="NCBI Taxonomy" id="172846"/>
    <lineage>
        <taxon>Eukaryota</taxon>
        <taxon>Metazoa</taxon>
        <taxon>Ecdysozoa</taxon>
        <taxon>Arthropoda</taxon>
        <taxon>Chelicerata</taxon>
        <taxon>Arachnida</taxon>
        <taxon>Araneae</taxon>
        <taxon>Araneomorphae</taxon>
        <taxon>Entelegynae</taxon>
        <taxon>Araneoidea</taxon>
        <taxon>Araneidae</taxon>
        <taxon>Caerostris</taxon>
    </lineage>
</organism>
<evidence type="ECO:0000256" key="1">
    <source>
        <dbReference type="SAM" id="Phobius"/>
    </source>
</evidence>
<feature type="transmembrane region" description="Helical" evidence="1">
    <location>
        <begin position="24"/>
        <end position="45"/>
    </location>
</feature>
<keyword evidence="1" id="KW-0472">Membrane</keyword>
<reference evidence="2 3" key="1">
    <citation type="submission" date="2021-06" db="EMBL/GenBank/DDBJ databases">
        <title>Caerostris extrusa draft genome.</title>
        <authorList>
            <person name="Kono N."/>
            <person name="Arakawa K."/>
        </authorList>
    </citation>
    <scope>NUCLEOTIDE SEQUENCE [LARGE SCALE GENOMIC DNA]</scope>
</reference>
<dbReference type="EMBL" id="BPLR01013574">
    <property type="protein sequence ID" value="GIY62082.1"/>
    <property type="molecule type" value="Genomic_DNA"/>
</dbReference>
<proteinExistence type="predicted"/>